<dbReference type="RefSeq" id="WP_075818212.1">
    <property type="nucleotide sequence ID" value="NZ_CAJUTZ010000041.1"/>
</dbReference>
<organism evidence="3 4">
    <name type="scientific">Ileibacterium valens</name>
    <dbReference type="NCBI Taxonomy" id="1862668"/>
    <lineage>
        <taxon>Bacteria</taxon>
        <taxon>Bacillati</taxon>
        <taxon>Bacillota</taxon>
        <taxon>Erysipelotrichia</taxon>
        <taxon>Erysipelotrichales</taxon>
        <taxon>Erysipelotrichaceae</taxon>
        <taxon>Ileibacterium</taxon>
    </lineage>
</organism>
<protein>
    <recommendedName>
        <fullName evidence="5">Phage scaffold protein</fullName>
    </recommendedName>
</protein>
<proteinExistence type="predicted"/>
<evidence type="ECO:0000256" key="1">
    <source>
        <dbReference type="SAM" id="Coils"/>
    </source>
</evidence>
<keyword evidence="1" id="KW-0175">Coiled coil</keyword>
<accession>A0A1U7NI11</accession>
<evidence type="ECO:0008006" key="5">
    <source>
        <dbReference type="Google" id="ProtNLM"/>
    </source>
</evidence>
<keyword evidence="4" id="KW-1185">Reference proteome</keyword>
<dbReference type="OrthoDB" id="1727344at2"/>
<evidence type="ECO:0000313" key="3">
    <source>
        <dbReference type="EMBL" id="OLU41677.1"/>
    </source>
</evidence>
<dbReference type="AlphaFoldDB" id="A0A1U7NI11"/>
<dbReference type="Proteomes" id="UP000186341">
    <property type="component" value="Unassembled WGS sequence"/>
</dbReference>
<gene>
    <name evidence="3" type="ORF">BO222_02955</name>
</gene>
<dbReference type="GeneID" id="82202188"/>
<feature type="region of interest" description="Disordered" evidence="2">
    <location>
        <begin position="1"/>
        <end position="24"/>
    </location>
</feature>
<comment type="caution">
    <text evidence="3">The sequence shown here is derived from an EMBL/GenBank/DDBJ whole genome shotgun (WGS) entry which is preliminary data.</text>
</comment>
<feature type="compositionally biased region" description="Polar residues" evidence="2">
    <location>
        <begin position="1"/>
        <end position="18"/>
    </location>
</feature>
<dbReference type="InterPro" id="IPR025580">
    <property type="entry name" value="Gp46"/>
</dbReference>
<dbReference type="EMBL" id="MPJW01000078">
    <property type="protein sequence ID" value="OLU41677.1"/>
    <property type="molecule type" value="Genomic_DNA"/>
</dbReference>
<feature type="region of interest" description="Disordered" evidence="2">
    <location>
        <begin position="133"/>
        <end position="162"/>
    </location>
</feature>
<reference evidence="3 4" key="1">
    <citation type="submission" date="2016-11" db="EMBL/GenBank/DDBJ databases">
        <title>Description of two novel members of the family Erysipelotrichaceae: Ileibacterium lipovorans gen. nov., sp. nov. and Dubosiella newyorkensis, gen. nov., sp. nov.</title>
        <authorList>
            <person name="Cox L.M."/>
            <person name="Sohn J."/>
            <person name="Tyrrell K.L."/>
            <person name="Citron D.M."/>
            <person name="Lawson P.A."/>
            <person name="Patel N.B."/>
            <person name="Iizumi T."/>
            <person name="Perez-Perez G.I."/>
            <person name="Goldstein E.J."/>
            <person name="Blaser M.J."/>
        </authorList>
    </citation>
    <scope>NUCLEOTIDE SEQUENCE [LARGE SCALE GENOMIC DNA]</scope>
    <source>
        <strain evidence="3 4">NYU-BL-A3</strain>
    </source>
</reference>
<name>A0A1U7NI11_9FIRM</name>
<evidence type="ECO:0000256" key="2">
    <source>
        <dbReference type="SAM" id="MobiDB-lite"/>
    </source>
</evidence>
<sequence>MAENNNAPAPGEETTNPNPDGFKPIETQEAFDALIKDRIERAQNAVRKEYQDFETYKSKAEGYETKMNEFTKQITDLTAERDQLKGEISKRETAAEKSRIAREYGLPESLADRLTGSKKEDWEEDAKALAALFKDQRPPYPQPNPADPIAENSDLLRLAREL</sequence>
<evidence type="ECO:0000313" key="4">
    <source>
        <dbReference type="Proteomes" id="UP000186341"/>
    </source>
</evidence>
<dbReference type="Pfam" id="PF14265">
    <property type="entry name" value="DUF4355"/>
    <property type="match status" value="1"/>
</dbReference>
<feature type="coiled-coil region" evidence="1">
    <location>
        <begin position="60"/>
        <end position="87"/>
    </location>
</feature>